<proteinExistence type="predicted"/>
<sequence>MKEVIEVKEHELELITIFLLKNRIILHPTISPDGIPDFSGFNDRKFNIILDRNILTKMIEFVTRGELKDSHFRKIVSSLIFWADFNHIGVVSSFALMEYSHFKQNSQDANKENKIFLEIFNNYHPRTWLNVALGNEQKIPKLESVSEQDADFFIESDHFKMHYLEMLKLAQLYFTPTISPVKKLEIFAKWVFNNLIICRYTSFYAIYLLFGKSKTFNNSEKKDFDSINQKCINQAWDLTYLSEWSTMHYYEDNADPIYLFATADKELKQIFINNHNESIQTYVKLYGKEKTKQIFEKLNPIYKEREMPKLDMNVIGELIEQEKLILKKKLKNYGL</sequence>
<evidence type="ECO:0000313" key="2">
    <source>
        <dbReference type="Proteomes" id="UP000294848"/>
    </source>
</evidence>
<reference evidence="1 2" key="1">
    <citation type="submission" date="2019-03" db="EMBL/GenBank/DDBJ databases">
        <title>Freshwater and sediment microbial communities from various areas in North America, analyzing microbe dynamics in response to fracking.</title>
        <authorList>
            <person name="Lamendella R."/>
        </authorList>
    </citation>
    <scope>NUCLEOTIDE SEQUENCE [LARGE SCALE GENOMIC DNA]</scope>
    <source>
        <strain evidence="1 2">114D</strain>
    </source>
</reference>
<comment type="caution">
    <text evidence="1">The sequence shown here is derived from an EMBL/GenBank/DDBJ whole genome shotgun (WGS) entry which is preliminary data.</text>
</comment>
<name>A0A4R6GRC5_9BACT</name>
<evidence type="ECO:0000313" key="1">
    <source>
        <dbReference type="EMBL" id="TDN97134.1"/>
    </source>
</evidence>
<dbReference type="EMBL" id="SNWI01000010">
    <property type="protein sequence ID" value="TDN97134.1"/>
    <property type="molecule type" value="Genomic_DNA"/>
</dbReference>
<protein>
    <submittedName>
        <fullName evidence="1">Uncharacterized protein</fullName>
    </submittedName>
</protein>
<organism evidence="1 2">
    <name type="scientific">Sunxiuqinia elliptica</name>
    <dbReference type="NCBI Taxonomy" id="655355"/>
    <lineage>
        <taxon>Bacteria</taxon>
        <taxon>Pseudomonadati</taxon>
        <taxon>Bacteroidota</taxon>
        <taxon>Bacteroidia</taxon>
        <taxon>Marinilabiliales</taxon>
        <taxon>Prolixibacteraceae</taxon>
        <taxon>Sunxiuqinia</taxon>
    </lineage>
</organism>
<dbReference type="Proteomes" id="UP000294848">
    <property type="component" value="Unassembled WGS sequence"/>
</dbReference>
<accession>A0A4R6GRC5</accession>
<dbReference type="OrthoDB" id="1489978at2"/>
<dbReference type="RefSeq" id="WP_133466447.1">
    <property type="nucleotide sequence ID" value="NZ_SNWI01000010.1"/>
</dbReference>
<gene>
    <name evidence="1" type="ORF">DET52_11051</name>
</gene>
<dbReference type="AlphaFoldDB" id="A0A4R6GRC5"/>